<evidence type="ECO:0000256" key="7">
    <source>
        <dbReference type="SAM" id="MobiDB-lite"/>
    </source>
</evidence>
<name>A0A158RDR0_HYDTA</name>
<feature type="region of interest" description="Disordered" evidence="7">
    <location>
        <begin position="243"/>
        <end position="320"/>
    </location>
</feature>
<feature type="compositionally biased region" description="Low complexity" evidence="7">
    <location>
        <begin position="355"/>
        <end position="368"/>
    </location>
</feature>
<gene>
    <name evidence="9" type="ORF">TTAC_LOCUS1354</name>
</gene>
<evidence type="ECO:0000256" key="1">
    <source>
        <dbReference type="ARBA" id="ARBA00010843"/>
    </source>
</evidence>
<evidence type="ECO:0000313" key="11">
    <source>
        <dbReference type="WBParaSite" id="TTAC_0000136701-mRNA-1"/>
    </source>
</evidence>
<comment type="similarity">
    <text evidence="1">Belongs to the ZC2HC1 family.</text>
</comment>
<dbReference type="Proteomes" id="UP000274429">
    <property type="component" value="Unassembled WGS sequence"/>
</dbReference>
<keyword evidence="3" id="KW-0677">Repeat</keyword>
<keyword evidence="4 6" id="KW-0863">Zinc-finger</keyword>
<keyword evidence="2" id="KW-0479">Metal-binding</keyword>
<dbReference type="Pfam" id="PF13913">
    <property type="entry name" value="zf-C2HC_2"/>
    <property type="match status" value="2"/>
</dbReference>
<dbReference type="WBParaSite" id="TTAC_0000136701-mRNA-1">
    <property type="protein sequence ID" value="TTAC_0000136701-mRNA-1"/>
    <property type="gene ID" value="TTAC_0000136701"/>
</dbReference>
<dbReference type="PANTHER" id="PTHR13555:SF25">
    <property type="entry name" value="ZINC FINGER C2HC DOMAIN-CONTAINING PROTEIN 1A"/>
    <property type="match status" value="1"/>
</dbReference>
<evidence type="ECO:0000256" key="6">
    <source>
        <dbReference type="PROSITE-ProRule" id="PRU01371"/>
    </source>
</evidence>
<proteinExistence type="inferred from homology"/>
<dbReference type="InterPro" id="IPR049899">
    <property type="entry name" value="Znf_C2HC_C3H"/>
</dbReference>
<evidence type="ECO:0000313" key="10">
    <source>
        <dbReference type="Proteomes" id="UP000274429"/>
    </source>
</evidence>
<dbReference type="GO" id="GO:0008270">
    <property type="term" value="F:zinc ion binding"/>
    <property type="evidence" value="ECO:0007669"/>
    <property type="project" value="UniProtKB-KW"/>
</dbReference>
<feature type="compositionally biased region" description="Polar residues" evidence="7">
    <location>
        <begin position="374"/>
        <end position="389"/>
    </location>
</feature>
<protein>
    <submittedName>
        <fullName evidence="11">Zinc finger C2HC domain-containing protein 1A</fullName>
    </submittedName>
</protein>
<dbReference type="STRING" id="6205.A0A158RDR0"/>
<dbReference type="PANTHER" id="PTHR13555">
    <property type="entry name" value="C2H2 ZINC FINGER CGI-62-RELATED"/>
    <property type="match status" value="1"/>
</dbReference>
<organism evidence="11">
    <name type="scientific">Hydatigena taeniaeformis</name>
    <name type="common">Feline tapeworm</name>
    <name type="synonym">Taenia taeniaeformis</name>
    <dbReference type="NCBI Taxonomy" id="6205"/>
    <lineage>
        <taxon>Eukaryota</taxon>
        <taxon>Metazoa</taxon>
        <taxon>Spiralia</taxon>
        <taxon>Lophotrochozoa</taxon>
        <taxon>Platyhelminthes</taxon>
        <taxon>Cestoda</taxon>
        <taxon>Eucestoda</taxon>
        <taxon>Cyclophyllidea</taxon>
        <taxon>Taeniidae</taxon>
        <taxon>Hydatigera</taxon>
    </lineage>
</organism>
<feature type="domain" description="C2HC/C3H-type" evidence="8">
    <location>
        <begin position="136"/>
        <end position="165"/>
    </location>
</feature>
<reference evidence="9 10" key="2">
    <citation type="submission" date="2018-11" db="EMBL/GenBank/DDBJ databases">
        <authorList>
            <consortium name="Pathogen Informatics"/>
        </authorList>
    </citation>
    <scope>NUCLEOTIDE SEQUENCE [LARGE SCALE GENOMIC DNA]</scope>
</reference>
<feature type="region of interest" description="Disordered" evidence="7">
    <location>
        <begin position="166"/>
        <end position="219"/>
    </location>
</feature>
<dbReference type="Gene3D" id="3.30.160.60">
    <property type="entry name" value="Classic Zinc Finger"/>
    <property type="match status" value="1"/>
</dbReference>
<dbReference type="EMBL" id="UYWX01000274">
    <property type="protein sequence ID" value="VDM17859.1"/>
    <property type="molecule type" value="Genomic_DNA"/>
</dbReference>
<dbReference type="OrthoDB" id="10255185at2759"/>
<dbReference type="AlphaFoldDB" id="A0A158RDR0"/>
<feature type="compositionally biased region" description="Polar residues" evidence="7">
    <location>
        <begin position="186"/>
        <end position="207"/>
    </location>
</feature>
<keyword evidence="5" id="KW-0862">Zinc</keyword>
<evidence type="ECO:0000256" key="3">
    <source>
        <dbReference type="ARBA" id="ARBA00022737"/>
    </source>
</evidence>
<feature type="compositionally biased region" description="Polar residues" evidence="7">
    <location>
        <begin position="243"/>
        <end position="259"/>
    </location>
</feature>
<feature type="region of interest" description="Disordered" evidence="7">
    <location>
        <begin position="351"/>
        <end position="406"/>
    </location>
</feature>
<sequence>MQFDDTTPDELYQIEQFELIPCRICSRKFRADIIEKHESICLKASKRKPKIFDSGKMRAKGTGIPISKTIRPGEIVPREPNKDERLIRAEKKRDNWRVKHKEFINTIRSAKAYQNAISKGGPSMPHPLPPSTIDPDLILCQYCNRRFNESAAERHIPFCREKSERERLKQIPNRSTKKPNQKPVATLNSTYQRKSGQMSISMTQQPLKSPAASKGEKGDGELRNEFYLKLTIGSYKLQIKTAGSLSNTTRSLESPTTIKTPAKRPSSRSSSRKRSSMSSANAEAGIKNRGRYDNFNSGFLHDKPHSPALSSGPEDACNSTFDVEDSQHQLLAYVTALKSDTNRSATQLHISGDGHQSLRSHSSHSVNSRGAISRHSSITTNGSIKNISSGVPKDRSPPLNNNPAFPNQAATLRTGRTYQHYMDAQAFSNDLVKSQSPLTSTANNPVVWPKRVGSRMPPPLIPEIAPMSIKKATRISNSHTSRVTSSDSFGSRIDLDRADRIGNREQILESNHKFGKPNPRWVLPSGIPVRAT</sequence>
<dbReference type="PROSITE" id="PS52027">
    <property type="entry name" value="ZF_C2HC_C3H"/>
    <property type="match status" value="2"/>
</dbReference>
<dbReference type="InterPro" id="IPR026319">
    <property type="entry name" value="ZC2HC1A/B-like"/>
</dbReference>
<feature type="compositionally biased region" description="Basic residues" evidence="7">
    <location>
        <begin position="261"/>
        <end position="275"/>
    </location>
</feature>
<evidence type="ECO:0000256" key="4">
    <source>
        <dbReference type="ARBA" id="ARBA00022771"/>
    </source>
</evidence>
<evidence type="ECO:0000256" key="5">
    <source>
        <dbReference type="ARBA" id="ARBA00022833"/>
    </source>
</evidence>
<reference evidence="11" key="1">
    <citation type="submission" date="2016-04" db="UniProtKB">
        <authorList>
            <consortium name="WormBaseParasite"/>
        </authorList>
    </citation>
    <scope>IDENTIFICATION</scope>
</reference>
<accession>A0A158RDR0</accession>
<evidence type="ECO:0000259" key="8">
    <source>
        <dbReference type="PROSITE" id="PS52027"/>
    </source>
</evidence>
<evidence type="ECO:0000313" key="9">
    <source>
        <dbReference type="EMBL" id="VDM17859.1"/>
    </source>
</evidence>
<evidence type="ECO:0000256" key="2">
    <source>
        <dbReference type="ARBA" id="ARBA00022723"/>
    </source>
</evidence>
<keyword evidence="10" id="KW-1185">Reference proteome</keyword>
<feature type="domain" description="C2HC/C3H-type" evidence="8">
    <location>
        <begin position="18"/>
        <end position="47"/>
    </location>
</feature>